<feature type="compositionally biased region" description="Acidic residues" evidence="2">
    <location>
        <begin position="184"/>
        <end position="197"/>
    </location>
</feature>
<name>A0A8H8CMW6_PSICU</name>
<protein>
    <submittedName>
        <fullName evidence="3">Uncharacterized protein</fullName>
    </submittedName>
</protein>
<feature type="compositionally biased region" description="Basic residues" evidence="2">
    <location>
        <begin position="401"/>
        <end position="415"/>
    </location>
</feature>
<dbReference type="EMBL" id="JAFIQS010000004">
    <property type="protein sequence ID" value="KAG5170464.1"/>
    <property type="molecule type" value="Genomic_DNA"/>
</dbReference>
<evidence type="ECO:0000256" key="2">
    <source>
        <dbReference type="SAM" id="MobiDB-lite"/>
    </source>
</evidence>
<dbReference type="AlphaFoldDB" id="A0A8H8CMW6"/>
<comment type="caution">
    <text evidence="3">The sequence shown here is derived from an EMBL/GenBank/DDBJ whole genome shotgun (WGS) entry which is preliminary data.</text>
</comment>
<evidence type="ECO:0000313" key="3">
    <source>
        <dbReference type="EMBL" id="KAG5170464.1"/>
    </source>
</evidence>
<feature type="coiled-coil region" evidence="1">
    <location>
        <begin position="218"/>
        <end position="245"/>
    </location>
</feature>
<accession>A0A8H8CMW6</accession>
<feature type="region of interest" description="Disordered" evidence="2">
    <location>
        <begin position="396"/>
        <end position="415"/>
    </location>
</feature>
<organism evidence="3">
    <name type="scientific">Psilocybe cubensis</name>
    <name type="common">Psychedelic mushroom</name>
    <name type="synonym">Stropharia cubensis</name>
    <dbReference type="NCBI Taxonomy" id="181762"/>
    <lineage>
        <taxon>Eukaryota</taxon>
        <taxon>Fungi</taxon>
        <taxon>Dikarya</taxon>
        <taxon>Basidiomycota</taxon>
        <taxon>Agaricomycotina</taxon>
        <taxon>Agaricomycetes</taxon>
        <taxon>Agaricomycetidae</taxon>
        <taxon>Agaricales</taxon>
        <taxon>Agaricineae</taxon>
        <taxon>Strophariaceae</taxon>
        <taxon>Psilocybe</taxon>
    </lineage>
</organism>
<keyword evidence="1" id="KW-0175">Coiled coil</keyword>
<proteinExistence type="predicted"/>
<feature type="region of interest" description="Disordered" evidence="2">
    <location>
        <begin position="182"/>
        <end position="218"/>
    </location>
</feature>
<evidence type="ECO:0000256" key="1">
    <source>
        <dbReference type="SAM" id="Coils"/>
    </source>
</evidence>
<reference evidence="3" key="1">
    <citation type="submission" date="2021-02" db="EMBL/GenBank/DDBJ databases">
        <title>Psilocybe cubensis genome.</title>
        <authorList>
            <person name="Mckernan K.J."/>
            <person name="Crawford S."/>
            <person name="Trippe A."/>
            <person name="Kane L.T."/>
            <person name="Mclaughlin S."/>
        </authorList>
    </citation>
    <scope>NUCLEOTIDE SEQUENCE [LARGE SCALE GENOMIC DNA]</scope>
    <source>
        <strain evidence="3">MGC-MH-2018</strain>
    </source>
</reference>
<sequence length="415" mass="47267">MPLIKYSIHPDSIPSNATPPPLSTTCTVSEFSDDGYLSAVFSPSSGVGSFGREFHFPHQRSYPVDYHQRDQTMLLSTPPRPTVSLNSNSSTQSWLNNLYNYDGNADFSDISSSRSISYAPSIDERRPEADNSFHHSDYAATTFEEEDYDEGPENEDEPLQGAIHERRLEADQFFHHSDYAATTFEEEDYDEGVETEDEPLKGGYDTEDEDGERNDHGYEADDEEISDLRNDVEEMKRTIQEMSDTLKTIASAIKEGQAQRISAPEVLRKQQHSTGPRRRSAQKNMLARQIRKELEKLLGDMPFARRNVMSPLELNAFVARWNASSPRRRPVCCDIAQFKVDLVGSPKSPWNQSASRVFTVHFMQVFAHMKYSATEVQDGFFVRIKSLKASLNSLAADENRKAKRRRDQRRQGVRT</sequence>
<gene>
    <name evidence="3" type="ORF">JR316_004853</name>
</gene>